<evidence type="ECO:0000256" key="8">
    <source>
        <dbReference type="ARBA" id="ARBA00023054"/>
    </source>
</evidence>
<dbReference type="SUPFAM" id="SSF52540">
    <property type="entry name" value="P-loop containing nucleoside triphosphate hydrolases"/>
    <property type="match status" value="2"/>
</dbReference>
<feature type="coiled-coil region" evidence="12">
    <location>
        <begin position="660"/>
        <end position="687"/>
    </location>
</feature>
<evidence type="ECO:0000256" key="3">
    <source>
        <dbReference type="ARBA" id="ARBA00006793"/>
    </source>
</evidence>
<dbReference type="Proteomes" id="UP000244811">
    <property type="component" value="Chromosome 1"/>
</dbReference>
<dbReference type="GO" id="GO:0016887">
    <property type="term" value="F:ATP hydrolysis activity"/>
    <property type="evidence" value="ECO:0007669"/>
    <property type="project" value="InterPro"/>
</dbReference>
<dbReference type="GO" id="GO:0003684">
    <property type="term" value="F:damaged DNA binding"/>
    <property type="evidence" value="ECO:0007669"/>
    <property type="project" value="TreeGrafter"/>
</dbReference>
<dbReference type="GO" id="GO:0035861">
    <property type="term" value="C:site of double-strand break"/>
    <property type="evidence" value="ECO:0007669"/>
    <property type="project" value="TreeGrafter"/>
</dbReference>
<feature type="coiled-coil region" evidence="12">
    <location>
        <begin position="902"/>
        <end position="936"/>
    </location>
</feature>
<dbReference type="Pfam" id="PF13476">
    <property type="entry name" value="AAA_23"/>
    <property type="match status" value="1"/>
</dbReference>
<evidence type="ECO:0000256" key="10">
    <source>
        <dbReference type="ARBA" id="ARBA00023204"/>
    </source>
</evidence>
<evidence type="ECO:0000256" key="2">
    <source>
        <dbReference type="ARBA" id="ARBA00004286"/>
    </source>
</evidence>
<evidence type="ECO:0000256" key="1">
    <source>
        <dbReference type="ARBA" id="ARBA00004123"/>
    </source>
</evidence>
<keyword evidence="5" id="KW-0547">Nucleotide-binding</keyword>
<evidence type="ECO:0000313" key="15">
    <source>
        <dbReference type="EMBL" id="UKK00083.2"/>
    </source>
</evidence>
<proteinExistence type="inferred from homology"/>
<feature type="coiled-coil region" evidence="12">
    <location>
        <begin position="207"/>
        <end position="446"/>
    </location>
</feature>
<keyword evidence="7" id="KW-0067">ATP-binding</keyword>
<keyword evidence="6" id="KW-0227">DNA damage</keyword>
<sequence length="1097" mass="126337">MDSPQSFKRRKRNPVDSGIGGVSSIPPEFENTSGKIIKVTLLNFLNHAHLTFNCSPYLNLIFGRNGQGKSAIVQGIALCFGATGHSVGRDASLNHYIKDYHLKNGPSCAKVEVHLSNHGPNAYNNMFYGDVVIVSRTIYKNGSTYYLGGSNIRKSPVDRKTLNQYLRHIKMNINNPTTYMDQEMCKSFFFQSSAQSFYKYYSSCAGLDKMEEKINSEKKNLEDCKEELKIRKRVLEPDQKKLEALSNQIESFEEKLNEWKSAKESYKLAVYKESKEHYETCKNKCEKFKENNPTEKVKRLEGTVSSLEEELGKLKKEIDVLLSNSLEQKDKIRNTSDSISTCEDSIKELKSSMVSLESNISQVENDIKRLGTEKTSEVDHHKESEELKKKLEIISSDYERLQDDYQSLMSELTSYEDDNSEIEIQMKQINIDMDELKRDMETLKSTANNNNTVQASRRFLYKYDPNSVREAIRKMKSKNLFVHEPIGPVGEYLKVVPNVSSWKVLPIIERHLKKFLLTWLVSTEQDRIALQNILVEHGCDLNNIKITKTNLFTCKTDIVRRTQMELSGNPFDSVMFNFLSVKDIPVVLMSILIDSFNISKTGICKDEKEMVRVLNDEKLKVTAAYTLNNLDFGKRLNGSLFMTPSYDKNPYNYKFVRYSNQEQLDLISEAKQRLNECRAREEKLRKYSSDLNSKLSSNRKKISSIKSKLNSLRSKKTDLITIRTKMESELNNQMEIEKMLQDADSFDDVLKYKQNYTEQLDSLNQQMKEYEDKLDSVLKEKSTHEATLREQNVVLDTILSEISEKKMGSNKLLSSINSNKNEIKSMLRDTITYNSTLADYVKDAEDALKEVEKQEKDLKDSSIDFSGSLPPKRSQEYLKIVNASREVLSSIVDSSRNVETHLENLKLKYLDAQESYNDKQAKLAETQSNYSRQKANYTSRIRLFDEYRLRMEKLAKLVFKQTLDAVCGYDGSLIFNDVKRTLDIHILNKQQSYDRAHVARDLKTLSGGEQSSIQLSMIHSLASLSFSPIHMFDEIDVYMDESTRIKNVNAIVQFASNNRDRQFFLLTPHMEFAKHVSESHPDIAKLFNVSKSHNQAT</sequence>
<evidence type="ECO:0000259" key="14">
    <source>
        <dbReference type="Pfam" id="PF13476"/>
    </source>
</evidence>
<dbReference type="InterPro" id="IPR038729">
    <property type="entry name" value="Rad50/SbcC_AAA"/>
</dbReference>
<protein>
    <recommendedName>
        <fullName evidence="14">Rad50/SbcC-type AAA domain-containing protein</fullName>
    </recommendedName>
</protein>
<dbReference type="GO" id="GO:0003697">
    <property type="term" value="F:single-stranded DNA binding"/>
    <property type="evidence" value="ECO:0007669"/>
    <property type="project" value="TreeGrafter"/>
</dbReference>
<evidence type="ECO:0000256" key="7">
    <source>
        <dbReference type="ARBA" id="ARBA00022840"/>
    </source>
</evidence>
<gene>
    <name evidence="15" type="ORF">MACK_000151</name>
</gene>
<feature type="region of interest" description="Disordered" evidence="13">
    <location>
        <begin position="1"/>
        <end position="23"/>
    </location>
</feature>
<keyword evidence="4" id="KW-0158">Chromosome</keyword>
<dbReference type="AlphaFoldDB" id="A0A976M8Z6"/>
<feature type="coiled-coil region" evidence="12">
    <location>
        <begin position="753"/>
        <end position="787"/>
    </location>
</feature>
<dbReference type="Gene3D" id="3.40.50.300">
    <property type="entry name" value="P-loop containing nucleotide triphosphate hydrolases"/>
    <property type="match status" value="2"/>
</dbReference>
<dbReference type="GO" id="GO:0005524">
    <property type="term" value="F:ATP binding"/>
    <property type="evidence" value="ECO:0007669"/>
    <property type="project" value="UniProtKB-KW"/>
</dbReference>
<organism evidence="15 16">
    <name type="scientific">Theileria orientalis</name>
    <dbReference type="NCBI Taxonomy" id="68886"/>
    <lineage>
        <taxon>Eukaryota</taxon>
        <taxon>Sar</taxon>
        <taxon>Alveolata</taxon>
        <taxon>Apicomplexa</taxon>
        <taxon>Aconoidasida</taxon>
        <taxon>Piroplasmida</taxon>
        <taxon>Theileriidae</taxon>
        <taxon>Theileria</taxon>
    </lineage>
</organism>
<feature type="domain" description="Rad50/SbcC-type AAA" evidence="14">
    <location>
        <begin position="38"/>
        <end position="256"/>
    </location>
</feature>
<dbReference type="InterPro" id="IPR027417">
    <property type="entry name" value="P-loop_NTPase"/>
</dbReference>
<keyword evidence="8 12" id="KW-0175">Coiled coil</keyword>
<evidence type="ECO:0000256" key="11">
    <source>
        <dbReference type="ARBA" id="ARBA00023242"/>
    </source>
</evidence>
<feature type="coiled-coil region" evidence="12">
    <location>
        <begin position="834"/>
        <end position="864"/>
    </location>
</feature>
<name>A0A976M8Z6_THEOR</name>
<keyword evidence="10" id="KW-0234">DNA repair</keyword>
<dbReference type="GO" id="GO:0005634">
    <property type="term" value="C:nucleus"/>
    <property type="evidence" value="ECO:0007669"/>
    <property type="project" value="UniProtKB-SubCell"/>
</dbReference>
<evidence type="ECO:0000256" key="6">
    <source>
        <dbReference type="ARBA" id="ARBA00022763"/>
    </source>
</evidence>
<dbReference type="GO" id="GO:0000724">
    <property type="term" value="P:double-strand break repair via homologous recombination"/>
    <property type="evidence" value="ECO:0007669"/>
    <property type="project" value="TreeGrafter"/>
</dbReference>
<reference evidence="15" key="1">
    <citation type="submission" date="2022-07" db="EMBL/GenBank/DDBJ databases">
        <title>Evaluation of T. orientalis genome assembly methods using nanopore sequencing and analysis of variation between genomes.</title>
        <authorList>
            <person name="Yam J."/>
            <person name="Micallef M.L."/>
            <person name="Liu M."/>
            <person name="Djordjevic S.P."/>
            <person name="Bogema D.R."/>
            <person name="Jenkins C."/>
        </authorList>
    </citation>
    <scope>NUCLEOTIDE SEQUENCE</scope>
    <source>
        <strain evidence="15">Goon Nure</strain>
    </source>
</reference>
<evidence type="ECO:0000256" key="9">
    <source>
        <dbReference type="ARBA" id="ARBA00023172"/>
    </source>
</evidence>
<dbReference type="GO" id="GO:0030915">
    <property type="term" value="C:Smc5-Smc6 complex"/>
    <property type="evidence" value="ECO:0007669"/>
    <property type="project" value="TreeGrafter"/>
</dbReference>
<evidence type="ECO:0000256" key="13">
    <source>
        <dbReference type="SAM" id="MobiDB-lite"/>
    </source>
</evidence>
<keyword evidence="9" id="KW-0233">DNA recombination</keyword>
<accession>A0A976M8Z6</accession>
<dbReference type="PANTHER" id="PTHR19306:SF6">
    <property type="entry name" value="STRUCTURAL MAINTENANCE OF CHROMOSOMES PROTEIN 6"/>
    <property type="match status" value="1"/>
</dbReference>
<comment type="similarity">
    <text evidence="3">Belongs to the SMC family. SMC6 subfamily.</text>
</comment>
<comment type="subcellular location">
    <subcellularLocation>
        <location evidence="2">Chromosome</location>
    </subcellularLocation>
    <subcellularLocation>
        <location evidence="1">Nucleus</location>
    </subcellularLocation>
</comment>
<evidence type="ECO:0000313" key="16">
    <source>
        <dbReference type="Proteomes" id="UP000244811"/>
    </source>
</evidence>
<dbReference type="Gene3D" id="1.10.287.1490">
    <property type="match status" value="1"/>
</dbReference>
<keyword evidence="11" id="KW-0539">Nucleus</keyword>
<dbReference type="PANTHER" id="PTHR19306">
    <property type="entry name" value="STRUCTURAL MAINTENANCE OF CHROMOSOMES 5,6 SMC5, SMC6"/>
    <property type="match status" value="1"/>
</dbReference>
<evidence type="ECO:0000256" key="12">
    <source>
        <dbReference type="SAM" id="Coils"/>
    </source>
</evidence>
<evidence type="ECO:0000256" key="4">
    <source>
        <dbReference type="ARBA" id="ARBA00022454"/>
    </source>
</evidence>
<evidence type="ECO:0000256" key="5">
    <source>
        <dbReference type="ARBA" id="ARBA00022741"/>
    </source>
</evidence>
<dbReference type="EMBL" id="CP056069">
    <property type="protein sequence ID" value="UKK00083.2"/>
    <property type="molecule type" value="Genomic_DNA"/>
</dbReference>